<dbReference type="GO" id="GO:0140104">
    <property type="term" value="F:molecular carrier activity"/>
    <property type="evidence" value="ECO:0007669"/>
    <property type="project" value="Ensembl"/>
</dbReference>
<dbReference type="Ensembl" id="ENSMICT00000028728.2">
    <property type="protein sequence ID" value="ENSMICP00000034137.1"/>
    <property type="gene ID" value="ENSMICG00000002928.3"/>
</dbReference>
<dbReference type="EMBL" id="ABDC03014871">
    <property type="status" value="NOT_ANNOTATED_CDS"/>
    <property type="molecule type" value="Genomic_DNA"/>
</dbReference>
<dbReference type="RefSeq" id="XP_012627339.1">
    <property type="nucleotide sequence ID" value="XM_012771885.2"/>
</dbReference>
<dbReference type="GO" id="GO:0070633">
    <property type="term" value="P:transepithelial transport"/>
    <property type="evidence" value="ECO:0007669"/>
    <property type="project" value="Ensembl"/>
</dbReference>
<dbReference type="PANTHER" id="PTHR23157:SF24">
    <property type="entry name" value="GOLGIN SUBFAMILY A MEMBER 1"/>
    <property type="match status" value="1"/>
</dbReference>
<dbReference type="PANTHER" id="PTHR23157">
    <property type="entry name" value="GRIP AND COILED-COIL DOMAIN-CONTAINING PROTEIN 1"/>
    <property type="match status" value="1"/>
</dbReference>
<evidence type="ECO:0000256" key="12">
    <source>
        <dbReference type="ARBA" id="ARBA00093371"/>
    </source>
</evidence>
<dbReference type="RefSeq" id="XP_012627338.1">
    <property type="nucleotide sequence ID" value="XM_012771884.2"/>
</dbReference>
<keyword evidence="18" id="KW-1185">Reference proteome</keyword>
<feature type="coiled-coil region" evidence="14">
    <location>
        <begin position="611"/>
        <end position="652"/>
    </location>
</feature>
<feature type="compositionally biased region" description="Basic and acidic residues" evidence="15">
    <location>
        <begin position="51"/>
        <end position="60"/>
    </location>
</feature>
<keyword evidence="6" id="KW-0333">Golgi apparatus</keyword>
<evidence type="ECO:0000259" key="16">
    <source>
        <dbReference type="PROSITE" id="PS50913"/>
    </source>
</evidence>
<dbReference type="Pfam" id="PF01465">
    <property type="entry name" value="GRIP"/>
    <property type="match status" value="1"/>
</dbReference>
<keyword evidence="9" id="KW-0968">Cytoplasmic vesicle</keyword>
<organism evidence="17 18">
    <name type="scientific">Microcebus murinus</name>
    <name type="common">Gray mouse lemur</name>
    <name type="synonym">Lemur murinus</name>
    <dbReference type="NCBI Taxonomy" id="30608"/>
    <lineage>
        <taxon>Eukaryota</taxon>
        <taxon>Metazoa</taxon>
        <taxon>Chordata</taxon>
        <taxon>Craniata</taxon>
        <taxon>Vertebrata</taxon>
        <taxon>Euteleostomi</taxon>
        <taxon>Mammalia</taxon>
        <taxon>Eutheria</taxon>
        <taxon>Euarchontoglires</taxon>
        <taxon>Primates</taxon>
        <taxon>Strepsirrhini</taxon>
        <taxon>Lemuriformes</taxon>
        <taxon>Cheirogaleidae</taxon>
        <taxon>Microcebus</taxon>
    </lineage>
</organism>
<dbReference type="PROSITE" id="PS50913">
    <property type="entry name" value="GRIP"/>
    <property type="match status" value="1"/>
</dbReference>
<evidence type="ECO:0000256" key="4">
    <source>
        <dbReference type="ARBA" id="ARBA00022553"/>
    </source>
</evidence>
<dbReference type="KEGG" id="mmur:105875186"/>
<dbReference type="Gene3D" id="1.10.220.60">
    <property type="entry name" value="GRIP domain"/>
    <property type="match status" value="1"/>
</dbReference>
<dbReference type="GeneID" id="105875186"/>
<evidence type="ECO:0000256" key="6">
    <source>
        <dbReference type="ARBA" id="ARBA00023034"/>
    </source>
</evidence>
<evidence type="ECO:0000256" key="10">
    <source>
        <dbReference type="ARBA" id="ARBA00070165"/>
    </source>
</evidence>
<comment type="function">
    <text evidence="12">Involved in vesicular trafficking at the Golgi apparatus level. Involved in endosome-to-Golgi trafficking. Mechanistically, captures transport vesicles arriving from endosomes via the protein TBC1D23. Recognized vesicles are then tethered to the trans-Golgi before subsequent SNARE engagement and vesicle fusion. Selectively regulates E-cadherin transport from the trans-Golgi network in tubulovesicular carriers.</text>
</comment>
<evidence type="ECO:0000313" key="17">
    <source>
        <dbReference type="Ensembl" id="ENSMICP00000034137.1"/>
    </source>
</evidence>
<name>A0A8B7GV71_MICMU</name>
<protein>
    <recommendedName>
        <fullName evidence="10">Golgin subfamily A member 1</fullName>
    </recommendedName>
    <alternativeName>
        <fullName evidence="11">Golgin-97</fullName>
    </alternativeName>
</protein>
<dbReference type="RefSeq" id="XP_012627335.1">
    <property type="nucleotide sequence ID" value="XM_012771881.1"/>
</dbReference>
<evidence type="ECO:0000256" key="15">
    <source>
        <dbReference type="SAM" id="MobiDB-lite"/>
    </source>
</evidence>
<gene>
    <name evidence="17" type="primary">GOLGA1</name>
</gene>
<dbReference type="InterPro" id="IPR051952">
    <property type="entry name" value="Golgi-autophagy_related"/>
</dbReference>
<comment type="subunit">
    <text evidence="13">Interacts with RAB6A. Directly interacts with TBC1D23. Interacts with FAM91A1; this interaction may be mediated by TBC1D23. Interacts with ARL1; this interaction recruits Golgin-97/GOLGA1 onto the Golgi apparatus.</text>
</comment>
<proteinExistence type="predicted"/>
<keyword evidence="5" id="KW-0013">ADP-ribosylation</keyword>
<dbReference type="AlphaFoldDB" id="A0A8B7GV71"/>
<dbReference type="SMART" id="SM00755">
    <property type="entry name" value="Grip"/>
    <property type="match status" value="1"/>
</dbReference>
<feature type="domain" description="GRIP" evidence="16">
    <location>
        <begin position="683"/>
        <end position="732"/>
    </location>
</feature>
<dbReference type="Proteomes" id="UP000694394">
    <property type="component" value="Chromosome 10"/>
</dbReference>
<feature type="coiled-coil region" evidence="14">
    <location>
        <begin position="125"/>
        <end position="159"/>
    </location>
</feature>
<evidence type="ECO:0000256" key="1">
    <source>
        <dbReference type="ARBA" id="ARBA00004198"/>
    </source>
</evidence>
<dbReference type="RefSeq" id="XP_012627337.1">
    <property type="nucleotide sequence ID" value="XM_012771883.1"/>
</dbReference>
<dbReference type="InterPro" id="IPR000237">
    <property type="entry name" value="GRIP_dom"/>
</dbReference>
<dbReference type="GO" id="GO:0001669">
    <property type="term" value="C:acrosomal vesicle"/>
    <property type="evidence" value="ECO:0007669"/>
    <property type="project" value="UniProtKB-SubCell"/>
</dbReference>
<evidence type="ECO:0000256" key="5">
    <source>
        <dbReference type="ARBA" id="ARBA00022765"/>
    </source>
</evidence>
<keyword evidence="4" id="KW-0597">Phosphoprotein</keyword>
<evidence type="ECO:0000313" key="18">
    <source>
        <dbReference type="Proteomes" id="UP000694394"/>
    </source>
</evidence>
<evidence type="ECO:0000256" key="13">
    <source>
        <dbReference type="ARBA" id="ARBA00093537"/>
    </source>
</evidence>
<dbReference type="RefSeq" id="XP_012627333.1">
    <property type="nucleotide sequence ID" value="XM_012771879.3"/>
</dbReference>
<dbReference type="GeneTree" id="ENSGT00940000153772"/>
<dbReference type="RefSeq" id="XP_012627336.1">
    <property type="nucleotide sequence ID" value="XM_012771882.3"/>
</dbReference>
<dbReference type="GO" id="GO:0048471">
    <property type="term" value="C:perinuclear region of cytoplasm"/>
    <property type="evidence" value="ECO:0007669"/>
    <property type="project" value="Ensembl"/>
</dbReference>
<dbReference type="OrthoDB" id="5848685at2759"/>
<reference evidence="17" key="1">
    <citation type="submission" date="2016-12" db="EMBL/GenBank/DDBJ databases">
        <title>Mouse lemur reference genome and diversity panel.</title>
        <authorList>
            <person name="Harris R."/>
            <person name="Larsen P."/>
            <person name="Liu Y."/>
            <person name="Hughes D.S."/>
            <person name="Murali S."/>
            <person name="Raveendran M."/>
            <person name="Korchina V."/>
            <person name="Wang M."/>
            <person name="Jhangiani S."/>
            <person name="Bandaranaike D."/>
            <person name="Bellair M."/>
            <person name="Blankenburg K."/>
            <person name="Chao H."/>
            <person name="Dahdouli M."/>
            <person name="Dinh H."/>
            <person name="Doddapaneni H."/>
            <person name="English A."/>
            <person name="Firestine M."/>
            <person name="Gnanaolivu R."/>
            <person name="Gross S."/>
            <person name="Hernandez B."/>
            <person name="Javaid M."/>
            <person name="Jayaseelan J."/>
            <person name="Jones J."/>
            <person name="Khan Z."/>
            <person name="Kovar C."/>
            <person name="Kurapati P."/>
            <person name="Le B."/>
            <person name="Lee S."/>
            <person name="Li M."/>
            <person name="Mathew T."/>
            <person name="Narasimhan A."/>
            <person name="Ngo D."/>
            <person name="Nguyen L."/>
            <person name="Okwuonu G."/>
            <person name="Ongeri F."/>
            <person name="Osuji N."/>
            <person name="Pu L.-L."/>
            <person name="Puazo M."/>
            <person name="Quiroz J."/>
            <person name="Raj R."/>
            <person name="Rajbhandari K."/>
            <person name="Reid J.G."/>
            <person name="Santibanez J."/>
            <person name="Sexton D."/>
            <person name="Skinner E."/>
            <person name="Vee V."/>
            <person name="Weissenberger G."/>
            <person name="Wu Y."/>
            <person name="Xin Y."/>
            <person name="Han Y."/>
            <person name="Campbell C."/>
            <person name="Brown A."/>
            <person name="Sullivan B."/>
            <person name="Shelton J."/>
            <person name="Brown S."/>
            <person name="Dudchenko O."/>
            <person name="Machol I."/>
            <person name="Durand N."/>
            <person name="Shamim M."/>
            <person name="Lieberman A."/>
            <person name="Muzny D.M."/>
            <person name="Richards S."/>
            <person name="Yoder A."/>
            <person name="Worley K.C."/>
            <person name="Rogers J."/>
            <person name="Gibbs R.A."/>
        </authorList>
    </citation>
    <scope>NUCLEOTIDE SEQUENCE [LARGE SCALE GENOMIC DNA]</scope>
</reference>
<sequence>MFAKLKKKIAEETAVAQRPGGATRIPRSVSKESVASMGADSGDDFASDGSSSREDLSSQLLRRNEQIRKLEARLSDYAEQVRNLQKIKEKLEIALEKHQDSSMRKFQEQNETFQANRAKMAEGLALALARKDQEWSEKMDQLEKEKRFLTAQLQEMKNQSLNLFQRRDEMDELEGFQQQELSKVKHMLLKKEESLGKMEQELEARTRELSHIQEELITSNQMSSDLSQKLEELQRHYSTLEEQRDHVIATKTGAENKITALEQKEQELQALIQQLSVDLQNVTAETQEKEKVITHLQEKVASLEKRLEQNLSGEEHVQELLKEKTVAEQNFEDTRQELLAATSSQAKAINTLESRVKELEQILQATEEQLKQSRAVVLAQEAHIQELAAANTESSQAQQQAVALEQQHIEHTQALEAQIASLERVRACEQATAERGMRELEQENAALKESRSECERSLQHHQFELKKLKEEWSQREIVSVAMAQALEEVRKQREEFQQQAANLTAMIEEKEQSLQEKAEVLLQKEQEILQLEQGHNSALLQIRQLQGELEALQSLRVEEATAASEQDLLRLQGPERGETLPASGPNVTSKALYQLPAAGGTPNGEVEAMDLGQLQKEKQDLEQQLAEKNKTIKQMQQRMLELKKTLQKELKIRPDNELFEVRDKPGPEMPNMAPSVTNNADLTDAREINFEYLKHVVLKFMSCRESEAFHLIKAVSVLLNFSQEEENMLKETLEYKMSWFGSKPAPKGSIRPSISNPRIPWS</sequence>
<evidence type="ECO:0000256" key="14">
    <source>
        <dbReference type="SAM" id="Coils"/>
    </source>
</evidence>
<keyword evidence="8" id="KW-0472">Membrane</keyword>
<feature type="region of interest" description="Disordered" evidence="15">
    <location>
        <begin position="743"/>
        <end position="762"/>
    </location>
</feature>
<feature type="region of interest" description="Disordered" evidence="15">
    <location>
        <begin position="13"/>
        <end position="60"/>
    </location>
</feature>
<evidence type="ECO:0000256" key="8">
    <source>
        <dbReference type="ARBA" id="ARBA00023136"/>
    </source>
</evidence>
<dbReference type="RefSeq" id="XP_012627334.1">
    <property type="nucleotide sequence ID" value="XM_012771880.3"/>
</dbReference>
<accession>A0A8B7GV71</accession>
<dbReference type="GO" id="GO:0000139">
    <property type="term" value="C:Golgi membrane"/>
    <property type="evidence" value="ECO:0007669"/>
    <property type="project" value="UniProtKB-SubCell"/>
</dbReference>
<reference evidence="17" key="3">
    <citation type="submission" date="2025-09" db="UniProtKB">
        <authorList>
            <consortium name="Ensembl"/>
        </authorList>
    </citation>
    <scope>IDENTIFICATION</scope>
</reference>
<dbReference type="GO" id="GO:0044331">
    <property type="term" value="P:cell-cell adhesion mediated by cadherin"/>
    <property type="evidence" value="ECO:0007669"/>
    <property type="project" value="Ensembl"/>
</dbReference>
<evidence type="ECO:0000256" key="2">
    <source>
        <dbReference type="ARBA" id="ARBA00004218"/>
    </source>
</evidence>
<reference evidence="17" key="2">
    <citation type="submission" date="2025-08" db="UniProtKB">
        <authorList>
            <consortium name="Ensembl"/>
        </authorList>
    </citation>
    <scope>IDENTIFICATION</scope>
</reference>
<dbReference type="FunFam" id="1.10.220.60:FF:000002">
    <property type="entry name" value="Golgin subfamily A member 1"/>
    <property type="match status" value="1"/>
</dbReference>
<dbReference type="CTD" id="2800"/>
<evidence type="ECO:0000256" key="11">
    <source>
        <dbReference type="ARBA" id="ARBA00078935"/>
    </source>
</evidence>
<keyword evidence="7 14" id="KW-0175">Coiled coil</keyword>
<comment type="subcellular location">
    <subcellularLocation>
        <location evidence="2">Cytoplasmic vesicle</location>
        <location evidence="2">Secretory vesicle</location>
        <location evidence="2">Acrosome</location>
    </subcellularLocation>
    <subcellularLocation>
        <location evidence="3">Golgi apparatus membrane</location>
        <topology evidence="3">Peripheral membrane protein</topology>
    </subcellularLocation>
    <subcellularLocation>
        <location evidence="1">Golgi apparatus</location>
        <location evidence="1">trans-Golgi network membrane</location>
    </subcellularLocation>
</comment>
<feature type="coiled-coil region" evidence="14">
    <location>
        <begin position="188"/>
        <end position="555"/>
    </location>
</feature>
<evidence type="ECO:0000256" key="9">
    <source>
        <dbReference type="ARBA" id="ARBA00023329"/>
    </source>
</evidence>
<evidence type="ECO:0000256" key="3">
    <source>
        <dbReference type="ARBA" id="ARBA00004395"/>
    </source>
</evidence>
<dbReference type="GO" id="GO:0005802">
    <property type="term" value="C:trans-Golgi network"/>
    <property type="evidence" value="ECO:0007669"/>
    <property type="project" value="Ensembl"/>
</dbReference>
<evidence type="ECO:0000256" key="7">
    <source>
        <dbReference type="ARBA" id="ARBA00023054"/>
    </source>
</evidence>